<sequence>MFSFFFFFFCKLSVTGTSIISFFEEFVAGFSTFLTSDLFEALCKHFDISASEKRKLLSNNAPGLNLLALLKAKNIITPTDVTALAIPAFANLKQVVAKINRYQSDLRDSKISLLEHQRELTLDEKADIFVYYLHLNIKSWYESICPLPWKKASKWGLSDLFIACGLTLTNTKSHTSFKNVDDRCIVTYDDIFKLPWLQDAPRIVVEGNPGSGKTMLASQIAYDWMEGKFKSTRFAILLQLKYVEDMTIPEAIAKLILPFESPLTEADVEAFLENIDPCKVCLILDGLEEYTGGGKGFDPQQSELMKVMNREKLPATKVIITTRSEYLQDLPKCPMLKIRQFGKQDRDNYLKKIFPQDIEKRNNISMAVENNPLLLELCDVPLLFVIVVHNIGRIVKVSDDDTDKVTPFVRNIIQTLCTIGQEGVQLQDQLEELKSPDSDEEDTVDSDDSEIFLLTLEEIAFKGLCTGKQQLSWPMTFVQDKVSKVWSWIDSGILIIEEEIRTQKCVNKETTTKGTIPDDPSPSDKGREDLLTGDIRRHQDISGDKQQTSRLLSFYQSNSKIIETNVYLSQAYLWCIKPNAKGRHKTRKQFDFQLL</sequence>
<proteinExistence type="predicted"/>
<evidence type="ECO:0000259" key="2">
    <source>
        <dbReference type="PROSITE" id="PS50837"/>
    </source>
</evidence>
<dbReference type="Proteomes" id="UP001152320">
    <property type="component" value="Chromosome 10"/>
</dbReference>
<evidence type="ECO:0000256" key="1">
    <source>
        <dbReference type="SAM" id="MobiDB-lite"/>
    </source>
</evidence>
<comment type="caution">
    <text evidence="3">The sequence shown here is derived from an EMBL/GenBank/DDBJ whole genome shotgun (WGS) entry which is preliminary data.</text>
</comment>
<name>A0A9Q1BX44_HOLLE</name>
<organism evidence="3 4">
    <name type="scientific">Holothuria leucospilota</name>
    <name type="common">Black long sea cucumber</name>
    <name type="synonym">Mertensiothuria leucospilota</name>
    <dbReference type="NCBI Taxonomy" id="206669"/>
    <lineage>
        <taxon>Eukaryota</taxon>
        <taxon>Metazoa</taxon>
        <taxon>Echinodermata</taxon>
        <taxon>Eleutherozoa</taxon>
        <taxon>Echinozoa</taxon>
        <taxon>Holothuroidea</taxon>
        <taxon>Aspidochirotacea</taxon>
        <taxon>Aspidochirotida</taxon>
        <taxon>Holothuriidae</taxon>
        <taxon>Holothuria</taxon>
    </lineage>
</organism>
<evidence type="ECO:0000313" key="3">
    <source>
        <dbReference type="EMBL" id="KAJ8034146.1"/>
    </source>
</evidence>
<dbReference type="SUPFAM" id="SSF52540">
    <property type="entry name" value="P-loop containing nucleoside triphosphate hydrolases"/>
    <property type="match status" value="1"/>
</dbReference>
<dbReference type="Pfam" id="PF05729">
    <property type="entry name" value="NACHT"/>
    <property type="match status" value="1"/>
</dbReference>
<dbReference type="PANTHER" id="PTHR46844:SF1">
    <property type="entry name" value="SLR5058 PROTEIN"/>
    <property type="match status" value="1"/>
</dbReference>
<dbReference type="InterPro" id="IPR027417">
    <property type="entry name" value="P-loop_NTPase"/>
</dbReference>
<protein>
    <submittedName>
        <fullName evidence="3">NACHT, LRR and PYD domains-containing protein 10</fullName>
    </submittedName>
</protein>
<dbReference type="OrthoDB" id="427518at2759"/>
<dbReference type="PANTHER" id="PTHR46844">
    <property type="entry name" value="SLR5058 PROTEIN"/>
    <property type="match status" value="1"/>
</dbReference>
<dbReference type="PROSITE" id="PS50837">
    <property type="entry name" value="NACHT"/>
    <property type="match status" value="1"/>
</dbReference>
<feature type="domain" description="NACHT" evidence="2">
    <location>
        <begin position="201"/>
        <end position="324"/>
    </location>
</feature>
<evidence type="ECO:0000313" key="4">
    <source>
        <dbReference type="Proteomes" id="UP001152320"/>
    </source>
</evidence>
<dbReference type="InterPro" id="IPR007111">
    <property type="entry name" value="NACHT_NTPase"/>
</dbReference>
<dbReference type="EMBL" id="JAIZAY010000010">
    <property type="protein sequence ID" value="KAJ8034146.1"/>
    <property type="molecule type" value="Genomic_DNA"/>
</dbReference>
<reference evidence="3" key="1">
    <citation type="submission" date="2021-10" db="EMBL/GenBank/DDBJ databases">
        <title>Tropical sea cucumber genome reveals ecological adaptation and Cuvierian tubules defense mechanism.</title>
        <authorList>
            <person name="Chen T."/>
        </authorList>
    </citation>
    <scope>NUCLEOTIDE SEQUENCE</scope>
    <source>
        <strain evidence="3">Nanhai2018</strain>
        <tissue evidence="3">Muscle</tissue>
    </source>
</reference>
<accession>A0A9Q1BX44</accession>
<dbReference type="Gene3D" id="3.40.50.300">
    <property type="entry name" value="P-loop containing nucleotide triphosphate hydrolases"/>
    <property type="match status" value="1"/>
</dbReference>
<gene>
    <name evidence="3" type="ORF">HOLleu_20865</name>
</gene>
<feature type="region of interest" description="Disordered" evidence="1">
    <location>
        <begin position="508"/>
        <end position="529"/>
    </location>
</feature>
<keyword evidence="4" id="KW-1185">Reference proteome</keyword>
<dbReference type="AlphaFoldDB" id="A0A9Q1BX44"/>